<name>A0A4Q7X8F5_9ACTN</name>
<reference evidence="1 2" key="1">
    <citation type="journal article" date="2015" name="Stand. Genomic Sci.">
        <title>Genomic Encyclopedia of Bacterial and Archaeal Type Strains, Phase III: the genomes of soil and plant-associated and newly described type strains.</title>
        <authorList>
            <person name="Whitman W.B."/>
            <person name="Woyke T."/>
            <person name="Klenk H.P."/>
            <person name="Zhou Y."/>
            <person name="Lilburn T.G."/>
            <person name="Beck B.J."/>
            <person name="De Vos P."/>
            <person name="Vandamme P."/>
            <person name="Eisen J.A."/>
            <person name="Garrity G."/>
            <person name="Hugenholtz P."/>
            <person name="Kyrpides N.C."/>
        </authorList>
    </citation>
    <scope>NUCLEOTIDE SEQUENCE [LARGE SCALE GENOMIC DNA]</scope>
    <source>
        <strain evidence="1 2">VKM Ac-2540</strain>
    </source>
</reference>
<evidence type="ECO:0000313" key="1">
    <source>
        <dbReference type="EMBL" id="RZU18915.1"/>
    </source>
</evidence>
<organism evidence="1 2">
    <name type="scientific">Kribbella rubisoli</name>
    <dbReference type="NCBI Taxonomy" id="3075929"/>
    <lineage>
        <taxon>Bacteria</taxon>
        <taxon>Bacillati</taxon>
        <taxon>Actinomycetota</taxon>
        <taxon>Actinomycetes</taxon>
        <taxon>Propionibacteriales</taxon>
        <taxon>Kribbellaceae</taxon>
        <taxon>Kribbella</taxon>
    </lineage>
</organism>
<comment type="caution">
    <text evidence="1">The sequence shown here is derived from an EMBL/GenBank/DDBJ whole genome shotgun (WGS) entry which is preliminary data.</text>
</comment>
<evidence type="ECO:0000313" key="2">
    <source>
        <dbReference type="Proteomes" id="UP000292027"/>
    </source>
</evidence>
<dbReference type="Proteomes" id="UP000292027">
    <property type="component" value="Unassembled WGS sequence"/>
</dbReference>
<dbReference type="RefSeq" id="WP_130440372.1">
    <property type="nucleotide sequence ID" value="NZ_SHKR01000011.1"/>
</dbReference>
<proteinExistence type="predicted"/>
<dbReference type="AlphaFoldDB" id="A0A4Q7X8F5"/>
<gene>
    <name evidence="1" type="ORF">EV645_1117</name>
</gene>
<accession>A0A4Q7X8F5</accession>
<dbReference type="EMBL" id="SHKR01000011">
    <property type="protein sequence ID" value="RZU18915.1"/>
    <property type="molecule type" value="Genomic_DNA"/>
</dbReference>
<keyword evidence="2" id="KW-1185">Reference proteome</keyword>
<protein>
    <submittedName>
        <fullName evidence="1">Uncharacterized protein</fullName>
    </submittedName>
</protein>
<sequence>MERAAVGSRQFGMNLIGAWRRRQRDRGLIYGPKVMLPGGPEQWIEDTLDWLTERFGVEPLRRPPVLPSEFVPRGYDGSERAARELCLKVCAWLEVPDDRIRFSFRMDEVRAAARSAAVHRLRAEQRANIVAVSGLRATMTPAEVDALAAAGFAPEIGVLAERELQAELNRSTAIVQETDLDRRAALCDRAEAVWSKPPGSGSRACWLDLRSGDLDGTAVMLSADVLADPSAVVAATAHELGHEVLWGYHLIDRQRPDDEAVTDLFAIFHGFGIFLANQAVERVPGRRSALQTLGYLGERGASEALAAYCLRRHELWPVSILPVMPTELDRSVRMRTFARLAAMVKDAEIASIQEGAPLG</sequence>
<dbReference type="OrthoDB" id="3803364at2"/>